<comment type="similarity">
    <text evidence="1">Belongs to the AHA1 family.</text>
</comment>
<keyword evidence="4" id="KW-1185">Reference proteome</keyword>
<sequence>MIELTTSTVVLSMARRFNASDKAVYEAWTNPQLMKKWLFTTEDTNQVTKNSLRAGGSWEIADRREGTDYRAVGEYLELKPPHKLMFSFKMPQFNDLEDRITVWISMVQDRCEMAFVQEITVPHEEGWTEEDIKKAGDDYSSQSQEGWSGMFEKLRQLVETPE</sequence>
<dbReference type="InterPro" id="IPR013538">
    <property type="entry name" value="ASHA1/2-like_C"/>
</dbReference>
<dbReference type="EMBL" id="JACSPU010000003">
    <property type="protein sequence ID" value="MBD8014881.1"/>
    <property type="molecule type" value="Genomic_DNA"/>
</dbReference>
<accession>A0ABR8WCX9</accession>
<dbReference type="InterPro" id="IPR023393">
    <property type="entry name" value="START-like_dom_sf"/>
</dbReference>
<organism evidence="3 4">
    <name type="scientific">Planococcus wigleyi</name>
    <dbReference type="NCBI Taxonomy" id="2762216"/>
    <lineage>
        <taxon>Bacteria</taxon>
        <taxon>Bacillati</taxon>
        <taxon>Bacillota</taxon>
        <taxon>Bacilli</taxon>
        <taxon>Bacillales</taxon>
        <taxon>Caryophanaceae</taxon>
        <taxon>Planococcus</taxon>
    </lineage>
</organism>
<evidence type="ECO:0000259" key="2">
    <source>
        <dbReference type="Pfam" id="PF08327"/>
    </source>
</evidence>
<dbReference type="CDD" id="cd07814">
    <property type="entry name" value="SRPBCC_CalC_Aha1-like"/>
    <property type="match status" value="1"/>
</dbReference>
<dbReference type="Pfam" id="PF08327">
    <property type="entry name" value="AHSA1"/>
    <property type="match status" value="1"/>
</dbReference>
<proteinExistence type="inferred from homology"/>
<feature type="domain" description="Activator of Hsp90 ATPase homologue 1/2-like C-terminal" evidence="2">
    <location>
        <begin position="19"/>
        <end position="159"/>
    </location>
</feature>
<dbReference type="Gene3D" id="3.30.530.20">
    <property type="match status" value="1"/>
</dbReference>
<gene>
    <name evidence="3" type="ORF">H9630_08630</name>
</gene>
<dbReference type="Proteomes" id="UP000658980">
    <property type="component" value="Unassembled WGS sequence"/>
</dbReference>
<evidence type="ECO:0000256" key="1">
    <source>
        <dbReference type="ARBA" id="ARBA00006817"/>
    </source>
</evidence>
<evidence type="ECO:0000313" key="4">
    <source>
        <dbReference type="Proteomes" id="UP000658980"/>
    </source>
</evidence>
<name>A0ABR8WCX9_9BACL</name>
<reference evidence="3 4" key="1">
    <citation type="submission" date="2020-08" db="EMBL/GenBank/DDBJ databases">
        <title>A Genomic Blueprint of the Chicken Gut Microbiome.</title>
        <authorList>
            <person name="Gilroy R."/>
            <person name="Ravi A."/>
            <person name="Getino M."/>
            <person name="Pursley I."/>
            <person name="Horton D.L."/>
            <person name="Alikhan N.-F."/>
            <person name="Baker D."/>
            <person name="Gharbi K."/>
            <person name="Hall N."/>
            <person name="Watson M."/>
            <person name="Adriaenssens E.M."/>
            <person name="Foster-Nyarko E."/>
            <person name="Jarju S."/>
            <person name="Secka A."/>
            <person name="Antonio M."/>
            <person name="Oren A."/>
            <person name="Chaudhuri R."/>
            <person name="La Ragione R.M."/>
            <person name="Hildebrand F."/>
            <person name="Pallen M.J."/>
        </authorList>
    </citation>
    <scope>NUCLEOTIDE SEQUENCE [LARGE SCALE GENOMIC DNA]</scope>
    <source>
        <strain evidence="3 4">Sa1BUA13</strain>
    </source>
</reference>
<protein>
    <submittedName>
        <fullName evidence="3">SRPBCC domain-containing protein</fullName>
    </submittedName>
</protein>
<dbReference type="SUPFAM" id="SSF55961">
    <property type="entry name" value="Bet v1-like"/>
    <property type="match status" value="1"/>
</dbReference>
<evidence type="ECO:0000313" key="3">
    <source>
        <dbReference type="EMBL" id="MBD8014881.1"/>
    </source>
</evidence>
<comment type="caution">
    <text evidence="3">The sequence shown here is derived from an EMBL/GenBank/DDBJ whole genome shotgun (WGS) entry which is preliminary data.</text>
</comment>